<dbReference type="EMBL" id="BAABAT010000039">
    <property type="protein sequence ID" value="GAA4260181.1"/>
    <property type="molecule type" value="Genomic_DNA"/>
</dbReference>
<reference evidence="3" key="1">
    <citation type="journal article" date="2019" name="Int. J. Syst. Evol. Microbiol.">
        <title>The Global Catalogue of Microorganisms (GCM) 10K type strain sequencing project: providing services to taxonomists for standard genome sequencing and annotation.</title>
        <authorList>
            <consortium name="The Broad Institute Genomics Platform"/>
            <consortium name="The Broad Institute Genome Sequencing Center for Infectious Disease"/>
            <person name="Wu L."/>
            <person name="Ma J."/>
        </authorList>
    </citation>
    <scope>NUCLEOTIDE SEQUENCE [LARGE SCALE GENOMIC DNA]</scope>
    <source>
        <strain evidence="3">JCM 17441</strain>
    </source>
</reference>
<sequence length="274" mass="28334">MKHIKVLLTIALATGTVVGLSGCETEFSTSGTPAAGRALSTSSSASAKPSKSALPPADALKKAVQELDNTAYTFAIKQGELTGGGRIDRASKKAMMQMGGDVSTSLHISVAYTIIAPDLWIKADFGDDLNKEWGLDPTTWLLVDKSKVDSTAALPVDDSGAPELGVTELFKDGLGEVQRTDATHFTGTVDVTVANSVLAPSDDVVTKAGARAKAVPFTATVDEEGRLTKFVIDGGSIAADLAMELTFSGFGAIPPVTAPTNAVAAPDSVYKLFN</sequence>
<dbReference type="Proteomes" id="UP001500620">
    <property type="component" value="Unassembled WGS sequence"/>
</dbReference>
<feature type="region of interest" description="Disordered" evidence="1">
    <location>
        <begin position="28"/>
        <end position="53"/>
    </location>
</feature>
<gene>
    <name evidence="2" type="ORF">GCM10022255_087830</name>
</gene>
<dbReference type="PROSITE" id="PS51257">
    <property type="entry name" value="PROKAR_LIPOPROTEIN"/>
    <property type="match status" value="1"/>
</dbReference>
<comment type="caution">
    <text evidence="2">The sequence shown here is derived from an EMBL/GenBank/DDBJ whole genome shotgun (WGS) entry which is preliminary data.</text>
</comment>
<proteinExistence type="predicted"/>
<name>A0ABP8DN98_9ACTN</name>
<feature type="compositionally biased region" description="Low complexity" evidence="1">
    <location>
        <begin position="34"/>
        <end position="53"/>
    </location>
</feature>
<keyword evidence="3" id="KW-1185">Reference proteome</keyword>
<evidence type="ECO:0000313" key="2">
    <source>
        <dbReference type="EMBL" id="GAA4260181.1"/>
    </source>
</evidence>
<protein>
    <recommendedName>
        <fullName evidence="4">Lipoprotein</fullName>
    </recommendedName>
</protein>
<organism evidence="2 3">
    <name type="scientific">Dactylosporangium darangshiense</name>
    <dbReference type="NCBI Taxonomy" id="579108"/>
    <lineage>
        <taxon>Bacteria</taxon>
        <taxon>Bacillati</taxon>
        <taxon>Actinomycetota</taxon>
        <taxon>Actinomycetes</taxon>
        <taxon>Micromonosporales</taxon>
        <taxon>Micromonosporaceae</taxon>
        <taxon>Dactylosporangium</taxon>
    </lineage>
</organism>
<evidence type="ECO:0000313" key="3">
    <source>
        <dbReference type="Proteomes" id="UP001500620"/>
    </source>
</evidence>
<dbReference type="Gene3D" id="2.50.20.20">
    <property type="match status" value="1"/>
</dbReference>
<accession>A0ABP8DN98</accession>
<evidence type="ECO:0008006" key="4">
    <source>
        <dbReference type="Google" id="ProtNLM"/>
    </source>
</evidence>
<dbReference type="RefSeq" id="WP_345137108.1">
    <property type="nucleotide sequence ID" value="NZ_BAABAT010000039.1"/>
</dbReference>
<evidence type="ECO:0000256" key="1">
    <source>
        <dbReference type="SAM" id="MobiDB-lite"/>
    </source>
</evidence>